<dbReference type="EMBL" id="HG689922">
    <property type="protein sequence ID" value="CDI74177.1"/>
    <property type="molecule type" value="Genomic_DNA"/>
</dbReference>
<reference evidence="2" key="1">
    <citation type="submission" date="2013-10" db="EMBL/GenBank/DDBJ databases">
        <title>Genomic analysis of the causative agents of coccidiosis in chickens.</title>
        <authorList>
            <person name="Reid A.J."/>
            <person name="Blake D."/>
            <person name="Billington K."/>
            <person name="Browne H."/>
            <person name="Dunn M."/>
            <person name="Hung S."/>
            <person name="Kawahara F."/>
            <person name="Miranda-Saavedra D."/>
            <person name="Mourier T."/>
            <person name="Nagra H."/>
            <person name="Otto T.D."/>
            <person name="Rawlings N."/>
            <person name="Sanchez A."/>
            <person name="Sanders M."/>
            <person name="Subramaniam C."/>
            <person name="Tay Y."/>
            <person name="Dear P."/>
            <person name="Doerig C."/>
            <person name="Gruber A."/>
            <person name="Parkinson J."/>
            <person name="Shirley M."/>
            <person name="Wan K.L."/>
            <person name="Berriman M."/>
            <person name="Tomley F."/>
            <person name="Pain A."/>
        </authorList>
    </citation>
    <scope>NUCLEOTIDE SEQUENCE [LARGE SCALE GENOMIC DNA]</scope>
    <source>
        <strain evidence="2">Houghton</strain>
    </source>
</reference>
<dbReference type="Proteomes" id="UP000018201">
    <property type="component" value="Unassembled WGS sequence"/>
</dbReference>
<dbReference type="OrthoDB" id="345909at2759"/>
<evidence type="ECO:0000313" key="2">
    <source>
        <dbReference type="EMBL" id="CDI74177.1"/>
    </source>
</evidence>
<accession>U6G3W0</accession>
<protein>
    <submittedName>
        <fullName evidence="2">Uncharacterized protein</fullName>
    </submittedName>
</protein>
<reference evidence="2" key="2">
    <citation type="submission" date="2013-10" db="EMBL/GenBank/DDBJ databases">
        <authorList>
            <person name="Aslett M."/>
        </authorList>
    </citation>
    <scope>NUCLEOTIDE SEQUENCE [LARGE SCALE GENOMIC DNA]</scope>
    <source>
        <strain evidence="2">Houghton</strain>
    </source>
</reference>
<sequence>MSEFIRWNVFVFSISLSVAPRGPAISYGASPCLEAFIKAKSFNGDDGEGLQDPICPQAVCTVGIGLARRHSVSSTASLHPDIFPGVIGAQEVQGARAVIWSPLRIAEDPTVPPRHGSISRGDEPPRREIFAIRKGDVSQKEIALISRATRASPTAKNKEILESLSMLWRQRHLEQRQEEAQQQCRDTPGSSPLFNAGDEGYLTRKSGTAFRARAYKTAYEILGSSRIPIHNIAEVLLLLREGGLVLRGEEKNIVKRGAFRSAVLQKILVVLSHGVAELIRKSRNAMREGAIHDLSRLPGVSRRTAGVLFDDCLIDNAQALRDDLAALAPGASLPSAAASHRAAQSKQWAEPSETLDQQDKTSRLLKLFPTALSRACIVHADSFGAPMNAAEFDEWQQQLLLVQQSLREMPTLSPPLALGLPELEEGRSLAASSPEGLRALPVVSLGGGIFHGGNRKLTSLSLQVSLLPNWTEEEGLLPPTLERAVCNGGEGAGPGELRWVQEQWERVSQAFGRLRMQLHRSVVEALQQRHLVSEVFCENSRTKTTHAAGRLPWHQETYRLQKAQQQWGCNLTPSGFAPSGAKPPAQASSHPDAPEPPSSPGTDADSREGAQFQSQSNESCKAAPVSAHAVAEQAWWVLDEQGVLRLLQEPLSMQERVGDVGDTT</sequence>
<name>U6G3W0_9EIME</name>
<organism evidence="2 3">
    <name type="scientific">Eimeria praecox</name>
    <dbReference type="NCBI Taxonomy" id="51316"/>
    <lineage>
        <taxon>Eukaryota</taxon>
        <taxon>Sar</taxon>
        <taxon>Alveolata</taxon>
        <taxon>Apicomplexa</taxon>
        <taxon>Conoidasida</taxon>
        <taxon>Coccidia</taxon>
        <taxon>Eucoccidiorida</taxon>
        <taxon>Eimeriorina</taxon>
        <taxon>Eimeriidae</taxon>
        <taxon>Eimeria</taxon>
    </lineage>
</organism>
<feature type="region of interest" description="Disordered" evidence="1">
    <location>
        <begin position="569"/>
        <end position="625"/>
    </location>
</feature>
<dbReference type="AlphaFoldDB" id="U6G3W0"/>
<proteinExistence type="predicted"/>
<keyword evidence="3" id="KW-1185">Reference proteome</keyword>
<evidence type="ECO:0000256" key="1">
    <source>
        <dbReference type="SAM" id="MobiDB-lite"/>
    </source>
</evidence>
<gene>
    <name evidence="2" type="ORF">EPH_0011010</name>
</gene>
<evidence type="ECO:0000313" key="3">
    <source>
        <dbReference type="Proteomes" id="UP000018201"/>
    </source>
</evidence>
<dbReference type="VEuPathDB" id="ToxoDB:EPH_0011010"/>